<dbReference type="InterPro" id="IPR006439">
    <property type="entry name" value="HAD-SF_hydro_IA"/>
</dbReference>
<dbReference type="SUPFAM" id="SSF56784">
    <property type="entry name" value="HAD-like"/>
    <property type="match status" value="1"/>
</dbReference>
<dbReference type="Proteomes" id="UP000620874">
    <property type="component" value="Unassembled WGS sequence"/>
</dbReference>
<evidence type="ECO:0000256" key="1">
    <source>
        <dbReference type="ARBA" id="ARBA00022801"/>
    </source>
</evidence>
<sequence>MSEKLIDIQGIIFDYGGTIDTNGRHWAEVLWEKYKTFDVPVSKPEFREAYVYGERTLAHKQLIKPEYGFHEVLSVKTRIQVDYLIDKGVLSRTKADKYDYATRIADSCYRYVWDVLQRTRPVLQTLSKRYKLVLVSNFYGNIQAVLKDFGLSESFSAIIESSVVGVRKPDPAIYQLGIDAMGFPADKVLAVGDSYPKDVVPAKHIGCRVAWLKGESWDEDANESLPDLIITDLPELLTYLL</sequence>
<gene>
    <name evidence="2" type="ORF">H9625_08010</name>
</gene>
<dbReference type="GO" id="GO:0016787">
    <property type="term" value="F:hydrolase activity"/>
    <property type="evidence" value="ECO:0007669"/>
    <property type="project" value="UniProtKB-KW"/>
</dbReference>
<comment type="caution">
    <text evidence="2">The sequence shown here is derived from an EMBL/GenBank/DDBJ whole genome shotgun (WGS) entry which is preliminary data.</text>
</comment>
<evidence type="ECO:0000313" key="3">
    <source>
        <dbReference type="Proteomes" id="UP000620874"/>
    </source>
</evidence>
<dbReference type="Pfam" id="PF00702">
    <property type="entry name" value="Hydrolase"/>
    <property type="match status" value="1"/>
</dbReference>
<proteinExistence type="predicted"/>
<dbReference type="Gene3D" id="1.10.150.240">
    <property type="entry name" value="Putative phosphatase, domain 2"/>
    <property type="match status" value="1"/>
</dbReference>
<keyword evidence="3" id="KW-1185">Reference proteome</keyword>
<protein>
    <submittedName>
        <fullName evidence="2">HAD family hydrolase</fullName>
    </submittedName>
</protein>
<evidence type="ECO:0000313" key="2">
    <source>
        <dbReference type="EMBL" id="MBD8040386.1"/>
    </source>
</evidence>
<dbReference type="PANTHER" id="PTHR43316:SF3">
    <property type="entry name" value="HALOACID DEHALOGENASE, TYPE II (AFU_ORTHOLOGUE AFUA_2G07750)-RELATED"/>
    <property type="match status" value="1"/>
</dbReference>
<dbReference type="EMBL" id="JACSPP010000019">
    <property type="protein sequence ID" value="MBD8040386.1"/>
    <property type="molecule type" value="Genomic_DNA"/>
</dbReference>
<dbReference type="Gene3D" id="3.40.50.1000">
    <property type="entry name" value="HAD superfamily/HAD-like"/>
    <property type="match status" value="1"/>
</dbReference>
<name>A0ABR8Y851_9BACT</name>
<dbReference type="InterPro" id="IPR051540">
    <property type="entry name" value="S-2-haloacid_dehalogenase"/>
</dbReference>
<dbReference type="SFLD" id="SFLDS00003">
    <property type="entry name" value="Haloacid_Dehalogenase"/>
    <property type="match status" value="1"/>
</dbReference>
<organism evidence="2 3">
    <name type="scientific">Phocaeicola intestinalis</name>
    <dbReference type="NCBI Taxonomy" id="2762212"/>
    <lineage>
        <taxon>Bacteria</taxon>
        <taxon>Pseudomonadati</taxon>
        <taxon>Bacteroidota</taxon>
        <taxon>Bacteroidia</taxon>
        <taxon>Bacteroidales</taxon>
        <taxon>Bacteroidaceae</taxon>
        <taxon>Phocaeicola</taxon>
    </lineage>
</organism>
<reference evidence="2 3" key="1">
    <citation type="submission" date="2020-08" db="EMBL/GenBank/DDBJ databases">
        <title>A Genomic Blueprint of the Chicken Gut Microbiome.</title>
        <authorList>
            <person name="Gilroy R."/>
            <person name="Ravi A."/>
            <person name="Getino M."/>
            <person name="Pursley I."/>
            <person name="Horton D.L."/>
            <person name="Alikhan N.-F."/>
            <person name="Baker D."/>
            <person name="Gharbi K."/>
            <person name="Hall N."/>
            <person name="Watson M."/>
            <person name="Adriaenssens E.M."/>
            <person name="Foster-Nyarko E."/>
            <person name="Jarju S."/>
            <person name="Secka A."/>
            <person name="Antonio M."/>
            <person name="Oren A."/>
            <person name="Chaudhuri R."/>
            <person name="La Ragione R.M."/>
            <person name="Hildebrand F."/>
            <person name="Pallen M.J."/>
        </authorList>
    </citation>
    <scope>NUCLEOTIDE SEQUENCE [LARGE SCALE GENOMIC DNA]</scope>
    <source>
        <strain evidence="2 3">Sa1CVN1</strain>
    </source>
</reference>
<keyword evidence="1 2" id="KW-0378">Hydrolase</keyword>
<dbReference type="InterPro" id="IPR023198">
    <property type="entry name" value="PGP-like_dom2"/>
</dbReference>
<accession>A0ABR8Y851</accession>
<dbReference type="InterPro" id="IPR023214">
    <property type="entry name" value="HAD_sf"/>
</dbReference>
<dbReference type="PANTHER" id="PTHR43316">
    <property type="entry name" value="HYDROLASE, HALOACID DELAHOGENASE-RELATED"/>
    <property type="match status" value="1"/>
</dbReference>
<dbReference type="NCBIfam" id="TIGR01549">
    <property type="entry name" value="HAD-SF-IA-v1"/>
    <property type="match status" value="1"/>
</dbReference>
<dbReference type="InterPro" id="IPR036412">
    <property type="entry name" value="HAD-like_sf"/>
</dbReference>
<dbReference type="RefSeq" id="WP_087251293.1">
    <property type="nucleotide sequence ID" value="NZ_JACSPP010000019.1"/>
</dbReference>
<dbReference type="SFLD" id="SFLDG01129">
    <property type="entry name" value="C1.5:_HAD__Beta-PGM__Phosphata"/>
    <property type="match status" value="1"/>
</dbReference>